<proteinExistence type="predicted"/>
<name>A0ABV4E6V2_9GAMM</name>
<feature type="domain" description="T6SS Phospholipase effector Tle1-like catalytic" evidence="1">
    <location>
        <begin position="204"/>
        <end position="294"/>
    </location>
</feature>
<dbReference type="PANTHER" id="PTHR33840:SF1">
    <property type="entry name" value="TLE1 PHOSPHOLIPASE DOMAIN-CONTAINING PROTEIN"/>
    <property type="match status" value="1"/>
</dbReference>
<sequence length="500" mass="54064">MSLLLRASADDQSAQQQAVVTLTLGIFFDGTGNNALNARSSLETGGPAPEDSEALAAWRQAAKQTLGFRDSALGSHIGHYTNIHRLHSLYATDLAGGQIQQRLYIDGIGTEAGAADRALNMAFGTGSRGIVAKTNNAVAALVEALRDYAIRQPNLVINELQFDLFGFSRGAAAARHFANRVFNGDSALIEAIERGLEGVEYRGSPAGKTRFLGLFDTVAAVATLANGLNPNSADSGDVNLALRPGVAEKVFHLTAQHECRFNFALNSVRPAWPEVALPGAHSDIGGGYHAVEQESCFLTRPQFETVPLSTPDEETRVYRAASKALEALRGYPAIAPYVDNGEVEIRSWFDDRMPADRYGMLQKRSGAAAVLRRTVRNDWAKVALRVMMEAARAAGVVFTAIDEADQALALPDKLLPLCDKALALSHAARHGREAVGFSEEEIALLAADYLHCSANWNEVQTDADGNIIHAVRPVEQGAFVNRPDNRWRRTVYDLNGKKMT</sequence>
<evidence type="ECO:0000313" key="3">
    <source>
        <dbReference type="Proteomes" id="UP001565243"/>
    </source>
</evidence>
<evidence type="ECO:0000313" key="2">
    <source>
        <dbReference type="EMBL" id="MEY8770648.1"/>
    </source>
</evidence>
<comment type="caution">
    <text evidence="2">The sequence shown here is derived from an EMBL/GenBank/DDBJ whole genome shotgun (WGS) entry which is preliminary data.</text>
</comment>
<gene>
    <name evidence="2" type="ORF">AB6T85_09440</name>
</gene>
<protein>
    <submittedName>
        <fullName evidence="2">DUF2235 domain-containing protein</fullName>
    </submittedName>
</protein>
<reference evidence="2 3" key="1">
    <citation type="submission" date="2024-07" db="EMBL/GenBank/DDBJ databases">
        <authorList>
            <person name="Hebao G."/>
        </authorList>
    </citation>
    <scope>NUCLEOTIDE SEQUENCE [LARGE SCALE GENOMIC DNA]</scope>
    <source>
        <strain evidence="2 3">ACCC 02193</strain>
    </source>
</reference>
<accession>A0ABV4E6V2</accession>
<dbReference type="InterPro" id="IPR018712">
    <property type="entry name" value="Tle1-like_cat"/>
</dbReference>
<dbReference type="Proteomes" id="UP001565243">
    <property type="component" value="Unassembled WGS sequence"/>
</dbReference>
<evidence type="ECO:0000259" key="1">
    <source>
        <dbReference type="Pfam" id="PF09994"/>
    </source>
</evidence>
<dbReference type="EMBL" id="JBGFFX010000004">
    <property type="protein sequence ID" value="MEY8770648.1"/>
    <property type="molecule type" value="Genomic_DNA"/>
</dbReference>
<dbReference type="PANTHER" id="PTHR33840">
    <property type="match status" value="1"/>
</dbReference>
<dbReference type="Pfam" id="PF09994">
    <property type="entry name" value="T6SS_Tle1-like_cat"/>
    <property type="match status" value="1"/>
</dbReference>
<organism evidence="2 3">
    <name type="scientific">Erwinia aeris</name>
    <dbReference type="NCBI Taxonomy" id="3239803"/>
    <lineage>
        <taxon>Bacteria</taxon>
        <taxon>Pseudomonadati</taxon>
        <taxon>Pseudomonadota</taxon>
        <taxon>Gammaproteobacteria</taxon>
        <taxon>Enterobacterales</taxon>
        <taxon>Erwiniaceae</taxon>
        <taxon>Erwinia</taxon>
    </lineage>
</organism>
<dbReference type="RefSeq" id="WP_369895385.1">
    <property type="nucleotide sequence ID" value="NZ_JBGFFX010000004.1"/>
</dbReference>
<keyword evidence="3" id="KW-1185">Reference proteome</keyword>